<feature type="transmembrane region" description="Helical" evidence="1">
    <location>
        <begin position="150"/>
        <end position="167"/>
    </location>
</feature>
<dbReference type="EMBL" id="MGES01000024">
    <property type="protein sequence ID" value="OGL88853.1"/>
    <property type="molecule type" value="Genomic_DNA"/>
</dbReference>
<dbReference type="Pfam" id="PF00892">
    <property type="entry name" value="EamA"/>
    <property type="match status" value="1"/>
</dbReference>
<dbReference type="Proteomes" id="UP000176678">
    <property type="component" value="Unassembled WGS sequence"/>
</dbReference>
<evidence type="ECO:0000256" key="1">
    <source>
        <dbReference type="SAM" id="Phobius"/>
    </source>
</evidence>
<reference evidence="3 4" key="1">
    <citation type="journal article" date="2016" name="Nat. Commun.">
        <title>Thousands of microbial genomes shed light on interconnected biogeochemical processes in an aquifer system.</title>
        <authorList>
            <person name="Anantharaman K."/>
            <person name="Brown C.T."/>
            <person name="Hug L.A."/>
            <person name="Sharon I."/>
            <person name="Castelle C.J."/>
            <person name="Probst A.J."/>
            <person name="Thomas B.C."/>
            <person name="Singh A."/>
            <person name="Wilkins M.J."/>
            <person name="Karaoz U."/>
            <person name="Brodie E.L."/>
            <person name="Williams K.H."/>
            <person name="Hubbard S.S."/>
            <person name="Banfield J.F."/>
        </authorList>
    </citation>
    <scope>NUCLEOTIDE SEQUENCE [LARGE SCALE GENOMIC DNA]</scope>
</reference>
<evidence type="ECO:0000313" key="4">
    <source>
        <dbReference type="Proteomes" id="UP000176678"/>
    </source>
</evidence>
<feature type="transmembrane region" description="Helical" evidence="1">
    <location>
        <begin position="60"/>
        <end position="79"/>
    </location>
</feature>
<feature type="domain" description="EamA" evidence="2">
    <location>
        <begin position="3"/>
        <end position="134"/>
    </location>
</feature>
<dbReference type="SUPFAM" id="SSF103481">
    <property type="entry name" value="Multidrug resistance efflux transporter EmrE"/>
    <property type="match status" value="1"/>
</dbReference>
<dbReference type="Gene3D" id="1.10.3730.20">
    <property type="match status" value="1"/>
</dbReference>
<dbReference type="InterPro" id="IPR037185">
    <property type="entry name" value="EmrE-like"/>
</dbReference>
<proteinExistence type="predicted"/>
<feature type="transmembrane region" description="Helical" evidence="1">
    <location>
        <begin position="221"/>
        <end position="239"/>
    </location>
</feature>
<organism evidence="3 4">
    <name type="scientific">Candidatus Uhrbacteria bacterium RIFCSPLOWO2_02_FULL_51_9</name>
    <dbReference type="NCBI Taxonomy" id="1802410"/>
    <lineage>
        <taxon>Bacteria</taxon>
        <taxon>Candidatus Uhriibacteriota</taxon>
    </lineage>
</organism>
<dbReference type="GO" id="GO:0016020">
    <property type="term" value="C:membrane"/>
    <property type="evidence" value="ECO:0007669"/>
    <property type="project" value="InterPro"/>
</dbReference>
<evidence type="ECO:0000313" key="3">
    <source>
        <dbReference type="EMBL" id="OGL88853.1"/>
    </source>
</evidence>
<evidence type="ECO:0000259" key="2">
    <source>
        <dbReference type="Pfam" id="PF00892"/>
    </source>
</evidence>
<feature type="transmembrane region" description="Helical" evidence="1">
    <location>
        <begin position="245"/>
        <end position="268"/>
    </location>
</feature>
<comment type="caution">
    <text evidence="3">The sequence shown here is derived from an EMBL/GenBank/DDBJ whole genome shotgun (WGS) entry which is preliminary data.</text>
</comment>
<protein>
    <recommendedName>
        <fullName evidence="2">EamA domain-containing protein</fullName>
    </recommendedName>
</protein>
<accession>A0A1F7VEH6</accession>
<feature type="transmembrane region" description="Helical" evidence="1">
    <location>
        <begin position="117"/>
        <end position="138"/>
    </location>
</feature>
<feature type="transmembrane region" description="Helical" evidence="1">
    <location>
        <begin position="91"/>
        <end position="111"/>
    </location>
</feature>
<keyword evidence="1" id="KW-0472">Membrane</keyword>
<feature type="transmembrane region" description="Helical" evidence="1">
    <location>
        <begin position="182"/>
        <end position="201"/>
    </location>
</feature>
<dbReference type="InterPro" id="IPR000620">
    <property type="entry name" value="EamA_dom"/>
</dbReference>
<keyword evidence="1" id="KW-0812">Transmembrane</keyword>
<sequence>MDWVYIVLLAYLLQAVVFIFDSLLVNKKLGNATSYAFFVSTLGLATLLLAPFGFSLISPTTLVVATLAGASFTYGTLFLYRALKKHETSRVIPVVGGATPIFSFLISFIFLPEQLTASQLIAFVVLVAGTVLITYPFHPGHATHHIKPRMIGEMLLAAFLFACWGILSKRVFMETNFINGVIWVRIGAAAAGLLLLLGSTLRKEIAHGGKKLNVRMGGAIIGNKTLGAVAGLLLLYAIANGNPTLVQALQGVQFVFLLGLVVALSHWLPRIFKEDLRPGLIAQKLISSIIIGFGVALLLV</sequence>
<feature type="transmembrane region" description="Helical" evidence="1">
    <location>
        <begin position="32"/>
        <end position="54"/>
    </location>
</feature>
<dbReference type="AlphaFoldDB" id="A0A1F7VEH6"/>
<feature type="transmembrane region" description="Helical" evidence="1">
    <location>
        <begin position="6"/>
        <end position="25"/>
    </location>
</feature>
<name>A0A1F7VEH6_9BACT</name>
<gene>
    <name evidence="3" type="ORF">A3H75_01010</name>
</gene>
<keyword evidence="1" id="KW-1133">Transmembrane helix</keyword>
<feature type="transmembrane region" description="Helical" evidence="1">
    <location>
        <begin position="280"/>
        <end position="299"/>
    </location>
</feature>